<keyword evidence="2 3" id="KW-0040">ANK repeat</keyword>
<dbReference type="EMBL" id="JABEXW010000294">
    <property type="protein sequence ID" value="KAF4966391.1"/>
    <property type="molecule type" value="Genomic_DNA"/>
</dbReference>
<evidence type="ECO:0000313" key="5">
    <source>
        <dbReference type="EMBL" id="KAF4966391.1"/>
    </source>
</evidence>
<dbReference type="Pfam" id="PF12796">
    <property type="entry name" value="Ank_2"/>
    <property type="match status" value="3"/>
</dbReference>
<dbReference type="OrthoDB" id="539213at2759"/>
<dbReference type="InterPro" id="IPR036770">
    <property type="entry name" value="Ankyrin_rpt-contain_sf"/>
</dbReference>
<dbReference type="PROSITE" id="PS50297">
    <property type="entry name" value="ANK_REP_REGION"/>
    <property type="match status" value="3"/>
</dbReference>
<evidence type="ECO:0000313" key="6">
    <source>
        <dbReference type="Proteomes" id="UP000622797"/>
    </source>
</evidence>
<dbReference type="AlphaFoldDB" id="A0A8H4X9X0"/>
<comment type="caution">
    <text evidence="5">The sequence shown here is derived from an EMBL/GenBank/DDBJ whole genome shotgun (WGS) entry which is preliminary data.</text>
</comment>
<keyword evidence="1" id="KW-0677">Repeat</keyword>
<feature type="repeat" description="ANK" evidence="3">
    <location>
        <begin position="304"/>
        <end position="336"/>
    </location>
</feature>
<name>A0A8H4X9X0_9HYPO</name>
<dbReference type="Pfam" id="PF13606">
    <property type="entry name" value="Ank_3"/>
    <property type="match status" value="1"/>
</dbReference>
<dbReference type="InterPro" id="IPR002110">
    <property type="entry name" value="Ankyrin_rpt"/>
</dbReference>
<reference evidence="5" key="1">
    <citation type="journal article" date="2020" name="BMC Genomics">
        <title>Correction to: Identification and distribution of gene clusters required for synthesis of sphingolipid metabolism inhibitors in diverse species of the filamentous fungus Fusarium.</title>
        <authorList>
            <person name="Kim H.S."/>
            <person name="Lohmar J.M."/>
            <person name="Busman M."/>
            <person name="Brown D.W."/>
            <person name="Naumann T.A."/>
            <person name="Divon H.H."/>
            <person name="Lysoe E."/>
            <person name="Uhlig S."/>
            <person name="Proctor R.H."/>
        </authorList>
    </citation>
    <scope>NUCLEOTIDE SEQUENCE</scope>
    <source>
        <strain evidence="5">NRRL 20472</strain>
    </source>
</reference>
<dbReference type="PANTHER" id="PTHR24198:SF165">
    <property type="entry name" value="ANKYRIN REPEAT-CONTAINING PROTEIN-RELATED"/>
    <property type="match status" value="1"/>
</dbReference>
<dbReference type="PANTHER" id="PTHR24198">
    <property type="entry name" value="ANKYRIN REPEAT AND PROTEIN KINASE DOMAIN-CONTAINING PROTEIN"/>
    <property type="match status" value="1"/>
</dbReference>
<gene>
    <name evidence="5" type="ORF">FSARC_5900</name>
</gene>
<evidence type="ECO:0000256" key="1">
    <source>
        <dbReference type="ARBA" id="ARBA00022737"/>
    </source>
</evidence>
<feature type="repeat" description="ANK" evidence="3">
    <location>
        <begin position="808"/>
        <end position="835"/>
    </location>
</feature>
<feature type="domain" description="Clr5" evidence="4">
    <location>
        <begin position="8"/>
        <end position="61"/>
    </location>
</feature>
<dbReference type="Gene3D" id="1.25.40.20">
    <property type="entry name" value="Ankyrin repeat-containing domain"/>
    <property type="match status" value="3"/>
</dbReference>
<evidence type="ECO:0000256" key="3">
    <source>
        <dbReference type="PROSITE-ProRule" id="PRU00023"/>
    </source>
</evidence>
<protein>
    <recommendedName>
        <fullName evidence="4">Clr5 domain-containing protein</fullName>
    </recommendedName>
</protein>
<evidence type="ECO:0000256" key="2">
    <source>
        <dbReference type="ARBA" id="ARBA00023043"/>
    </source>
</evidence>
<sequence length="938" mass="104000">MPAIPRKSPEEWESVRNLIQEYFVIQNETLNKTMGYMKDQHGFTATQKEYRRRLAQWDMRKNLPKDAWHDIGEENVNGKKVIRGISVSSKRIKRSVSSLFTFWIVIIAKLTQEINAGCIYLASNSLLWDEHMDDFLRWICEIGAVLRLNEFLDNLINKLQENSKATTEIFLFHLLRSAVSLQLEGLVYALLKKGVNPNQSCNKSALDHSDSPVCVWETPLQVAVSRENTRICRILLNCKADVDATALFRKMPPLFIAVAVGHGNLEITNILIKSGSDVNCWSDGFFSKPGEVEKSGLTYRDGGPNRSVLMEAVARQNIEITQLLLDHGARVHDVSTQLGSVLQIAVRTGDVKMVRLLLDNGAHLESVEAIEDSVVAMAFDGSSLRLERLEDTKWILGQEVKLEALRMPIEITAYRDDLGMVKFLLRSGAGTNHQHPDWDRVWNRILGPTLAHNVPELKYKLGRPWSIWFQASEGADVNAPASPDDGLTAVEAAALTGNSTLMAQLVEAGATSNTRIDGVMLHVAARKGFESDVDNLLKRNVDADTTLINQSDPRLRGSVLQSAIRGQRHLIVRKLLDHPIDMNAVVEEETAICTAVRAKALGILKILLDNGANPNFPGVRVTPLALAASMGSMIMVEMLLDAGADVDQLSYEYCSRRGRAAKALGWTVWIWAETRFQKLLTPDADQIVSLLLENGADSNEADSQLEYPIELVARLRANGLLTVLLDNGVDVDAPSSNPRLEWAFTDWKSPKNTFYMPNKSGQVTSKIISASKEPPDVSILLALAVKMRYLTWAETLLEECTNINSTCESGSPLAWACKRGRIELIKMLLEKGADLFSPLPFIAEFMGYTSLLQIVAARGEFNVVRLLLDHGAKDRGGKGFRGSALQIAVRGGLLDIAFLLLREDDEPRTLQSRCMDAAKEAAANGHLILAQKLREDAS</sequence>
<dbReference type="Proteomes" id="UP000622797">
    <property type="component" value="Unassembled WGS sequence"/>
</dbReference>
<dbReference type="PROSITE" id="PS50088">
    <property type="entry name" value="ANK_REPEAT"/>
    <property type="match status" value="5"/>
</dbReference>
<dbReference type="SMART" id="SM00248">
    <property type="entry name" value="ANK"/>
    <property type="match status" value="16"/>
</dbReference>
<reference evidence="5" key="2">
    <citation type="submission" date="2020-05" db="EMBL/GenBank/DDBJ databases">
        <authorList>
            <person name="Kim H.-S."/>
            <person name="Proctor R.H."/>
            <person name="Brown D.W."/>
        </authorList>
    </citation>
    <scope>NUCLEOTIDE SEQUENCE</scope>
    <source>
        <strain evidence="5">NRRL 20472</strain>
    </source>
</reference>
<proteinExistence type="predicted"/>
<dbReference type="Pfam" id="PF14420">
    <property type="entry name" value="Clr5"/>
    <property type="match status" value="1"/>
</dbReference>
<accession>A0A8H4X9X0</accession>
<organism evidence="5 6">
    <name type="scientific">Fusarium sarcochroum</name>
    <dbReference type="NCBI Taxonomy" id="1208366"/>
    <lineage>
        <taxon>Eukaryota</taxon>
        <taxon>Fungi</taxon>
        <taxon>Dikarya</taxon>
        <taxon>Ascomycota</taxon>
        <taxon>Pezizomycotina</taxon>
        <taxon>Sordariomycetes</taxon>
        <taxon>Hypocreomycetidae</taxon>
        <taxon>Hypocreales</taxon>
        <taxon>Nectriaceae</taxon>
        <taxon>Fusarium</taxon>
        <taxon>Fusarium lateritium species complex</taxon>
    </lineage>
</organism>
<feature type="repeat" description="ANK" evidence="3">
    <location>
        <begin position="619"/>
        <end position="651"/>
    </location>
</feature>
<dbReference type="SUPFAM" id="SSF48403">
    <property type="entry name" value="Ankyrin repeat"/>
    <property type="match status" value="4"/>
</dbReference>
<feature type="repeat" description="ANK" evidence="3">
    <location>
        <begin position="485"/>
        <end position="517"/>
    </location>
</feature>
<feature type="repeat" description="ANK" evidence="3">
    <location>
        <begin position="337"/>
        <end position="369"/>
    </location>
</feature>
<keyword evidence="6" id="KW-1185">Reference proteome</keyword>
<evidence type="ECO:0000259" key="4">
    <source>
        <dbReference type="Pfam" id="PF14420"/>
    </source>
</evidence>
<dbReference type="InterPro" id="IPR025676">
    <property type="entry name" value="Clr5_dom"/>
</dbReference>